<dbReference type="AlphaFoldDB" id="A0A1I4ZFI3"/>
<evidence type="ECO:0000313" key="3">
    <source>
        <dbReference type="Proteomes" id="UP000199614"/>
    </source>
</evidence>
<keyword evidence="3" id="KW-1185">Reference proteome</keyword>
<gene>
    <name evidence="2" type="ORF">SAMN05216207_101552</name>
</gene>
<name>A0A1I4ZFI3_PSUAM</name>
<feature type="compositionally biased region" description="Pro residues" evidence="1">
    <location>
        <begin position="82"/>
        <end position="94"/>
    </location>
</feature>
<evidence type="ECO:0000256" key="1">
    <source>
        <dbReference type="SAM" id="MobiDB-lite"/>
    </source>
</evidence>
<accession>A0A1I4ZFI3</accession>
<sequence>MSTLLPAPPEVTGVLPRLAFQEQRRYRAAALHARRVVPGPVGELIHRELTAYADFGYRFSNDGLVPRLAVAVLAIESDPATPDSPPPFGMPTPPRLCLRPTAR</sequence>
<organism evidence="2 3">
    <name type="scientific">Pseudonocardia ammonioxydans</name>
    <dbReference type="NCBI Taxonomy" id="260086"/>
    <lineage>
        <taxon>Bacteria</taxon>
        <taxon>Bacillati</taxon>
        <taxon>Actinomycetota</taxon>
        <taxon>Actinomycetes</taxon>
        <taxon>Pseudonocardiales</taxon>
        <taxon>Pseudonocardiaceae</taxon>
        <taxon>Pseudonocardia</taxon>
    </lineage>
</organism>
<feature type="region of interest" description="Disordered" evidence="1">
    <location>
        <begin position="79"/>
        <end position="103"/>
    </location>
</feature>
<proteinExistence type="predicted"/>
<dbReference type="EMBL" id="FOUY01000015">
    <property type="protein sequence ID" value="SFN48978.1"/>
    <property type="molecule type" value="Genomic_DNA"/>
</dbReference>
<reference evidence="2 3" key="1">
    <citation type="submission" date="2016-10" db="EMBL/GenBank/DDBJ databases">
        <authorList>
            <person name="de Groot N.N."/>
        </authorList>
    </citation>
    <scope>NUCLEOTIDE SEQUENCE [LARGE SCALE GENOMIC DNA]</scope>
    <source>
        <strain evidence="2 3">CGMCC 4.1877</strain>
    </source>
</reference>
<evidence type="ECO:0000313" key="2">
    <source>
        <dbReference type="EMBL" id="SFN48978.1"/>
    </source>
</evidence>
<dbReference type="Proteomes" id="UP000199614">
    <property type="component" value="Unassembled WGS sequence"/>
</dbReference>
<protein>
    <submittedName>
        <fullName evidence="2">Uncharacterized protein</fullName>
    </submittedName>
</protein>